<comment type="caution">
    <text evidence="1">The sequence shown here is derived from an EMBL/GenBank/DDBJ whole genome shotgun (WGS) entry which is preliminary data.</text>
</comment>
<evidence type="ECO:0000313" key="2">
    <source>
        <dbReference type="Proteomes" id="UP000823775"/>
    </source>
</evidence>
<keyword evidence="2" id="KW-1185">Reference proteome</keyword>
<name>A0ABS8STH6_DATST</name>
<dbReference type="EMBL" id="JACEIK010000778">
    <property type="protein sequence ID" value="MCD7462085.1"/>
    <property type="molecule type" value="Genomic_DNA"/>
</dbReference>
<sequence>ATPRRLRPLPFSSLLTFTAGKPQKAGAAHLLLPLLLRQNQTTVAQPPKNLHNLQRHFLFPLSSLPSSLTFPFTRTNPKTNLNASFPENAKIPPSTPLLPSLLRLLPSKIAHAGSVHAFKKLKTRI</sequence>
<proteinExistence type="predicted"/>
<accession>A0ABS8STH6</accession>
<reference evidence="1 2" key="1">
    <citation type="journal article" date="2021" name="BMC Genomics">
        <title>Datura genome reveals duplications of psychoactive alkaloid biosynthetic genes and high mutation rate following tissue culture.</title>
        <authorList>
            <person name="Rajewski A."/>
            <person name="Carter-House D."/>
            <person name="Stajich J."/>
            <person name="Litt A."/>
        </authorList>
    </citation>
    <scope>NUCLEOTIDE SEQUENCE [LARGE SCALE GENOMIC DNA]</scope>
    <source>
        <strain evidence="1">AR-01</strain>
    </source>
</reference>
<feature type="non-terminal residue" evidence="1">
    <location>
        <position position="1"/>
    </location>
</feature>
<protein>
    <submittedName>
        <fullName evidence="1">Uncharacterized protein</fullName>
    </submittedName>
</protein>
<dbReference type="Proteomes" id="UP000823775">
    <property type="component" value="Unassembled WGS sequence"/>
</dbReference>
<gene>
    <name evidence="1" type="ORF">HAX54_047735</name>
</gene>
<organism evidence="1 2">
    <name type="scientific">Datura stramonium</name>
    <name type="common">Jimsonweed</name>
    <name type="synonym">Common thornapple</name>
    <dbReference type="NCBI Taxonomy" id="4076"/>
    <lineage>
        <taxon>Eukaryota</taxon>
        <taxon>Viridiplantae</taxon>
        <taxon>Streptophyta</taxon>
        <taxon>Embryophyta</taxon>
        <taxon>Tracheophyta</taxon>
        <taxon>Spermatophyta</taxon>
        <taxon>Magnoliopsida</taxon>
        <taxon>eudicotyledons</taxon>
        <taxon>Gunneridae</taxon>
        <taxon>Pentapetalae</taxon>
        <taxon>asterids</taxon>
        <taxon>lamiids</taxon>
        <taxon>Solanales</taxon>
        <taxon>Solanaceae</taxon>
        <taxon>Solanoideae</taxon>
        <taxon>Datureae</taxon>
        <taxon>Datura</taxon>
    </lineage>
</organism>
<evidence type="ECO:0000313" key="1">
    <source>
        <dbReference type="EMBL" id="MCD7462085.1"/>
    </source>
</evidence>